<feature type="domain" description="RNase III" evidence="11">
    <location>
        <begin position="3"/>
        <end position="131"/>
    </location>
</feature>
<keyword evidence="6 9" id="KW-0255">Endonuclease</keyword>
<comment type="subunit">
    <text evidence="9">Homodimer.</text>
</comment>
<evidence type="ECO:0000256" key="2">
    <source>
        <dbReference type="ARBA" id="ARBA00010183"/>
    </source>
</evidence>
<evidence type="ECO:0000256" key="7">
    <source>
        <dbReference type="ARBA" id="ARBA00022801"/>
    </source>
</evidence>
<feature type="active site" evidence="9">
    <location>
        <position position="120"/>
    </location>
</feature>
<evidence type="ECO:0000256" key="5">
    <source>
        <dbReference type="ARBA" id="ARBA00022722"/>
    </source>
</evidence>
<comment type="similarity">
    <text evidence="2">Belongs to the ribonuclease III family.</text>
</comment>
<dbReference type="PANTHER" id="PTHR11207:SF0">
    <property type="entry name" value="RIBONUCLEASE 3"/>
    <property type="match status" value="1"/>
</dbReference>
<dbReference type="PROSITE" id="PS50137">
    <property type="entry name" value="DS_RBD"/>
    <property type="match status" value="1"/>
</dbReference>
<sequence length="241" mass="26501">MTLDVLQDKIGYRFKDESLLLLAVTHSSWANEHAAGNAHNERLEFLGDAVLEIAVSAQLFRRFPEAREGELTRLRSSLVNEATLAVIARGLHLDACLRLAKGEENQGGRQRDSLLSDAMEAVFGGVFIDGGIDSARAVVERLYAELWPKSAAKVRRKDFKTKLQEATQRLSKGLPVYTLEDSRGPEHAKIFAVRVDLPDGRRFRASGPGLKRAEQEAARVALVELGEVDEAGEDEGRGANP</sequence>
<organism evidence="12 13">
    <name type="scientific">Candidatus Bilophila faecipullorum</name>
    <dbReference type="NCBI Taxonomy" id="2838482"/>
    <lineage>
        <taxon>Bacteria</taxon>
        <taxon>Pseudomonadati</taxon>
        <taxon>Thermodesulfobacteriota</taxon>
        <taxon>Desulfovibrionia</taxon>
        <taxon>Desulfovibrionales</taxon>
        <taxon>Desulfovibrionaceae</taxon>
        <taxon>Bilophila</taxon>
    </lineage>
</organism>
<dbReference type="Pfam" id="PF00035">
    <property type="entry name" value="dsrm"/>
    <property type="match status" value="1"/>
</dbReference>
<reference evidence="12" key="2">
    <citation type="submission" date="2021-04" db="EMBL/GenBank/DDBJ databases">
        <authorList>
            <person name="Gilroy R."/>
        </authorList>
    </citation>
    <scope>NUCLEOTIDE SEQUENCE</scope>
    <source>
        <strain evidence="12">ChiSxjej5B17-1746</strain>
    </source>
</reference>
<dbReference type="GO" id="GO:0019843">
    <property type="term" value="F:rRNA binding"/>
    <property type="evidence" value="ECO:0007669"/>
    <property type="project" value="UniProtKB-KW"/>
</dbReference>
<dbReference type="PROSITE" id="PS50142">
    <property type="entry name" value="RNASE_3_2"/>
    <property type="match status" value="1"/>
</dbReference>
<dbReference type="InterPro" id="IPR036389">
    <property type="entry name" value="RNase_III_sf"/>
</dbReference>
<dbReference type="GO" id="GO:0004525">
    <property type="term" value="F:ribonuclease III activity"/>
    <property type="evidence" value="ECO:0007669"/>
    <property type="project" value="UniProtKB-UniRule"/>
</dbReference>
<comment type="caution">
    <text evidence="12">The sequence shown here is derived from an EMBL/GenBank/DDBJ whole genome shotgun (WGS) entry which is preliminary data.</text>
</comment>
<dbReference type="FunFam" id="1.10.1520.10:FF:000001">
    <property type="entry name" value="Ribonuclease 3"/>
    <property type="match status" value="1"/>
</dbReference>
<feature type="binding site" evidence="9">
    <location>
        <position position="120"/>
    </location>
    <ligand>
        <name>Mg(2+)</name>
        <dbReference type="ChEBI" id="CHEBI:18420"/>
    </ligand>
</feature>
<feature type="domain" description="DRBM" evidence="10">
    <location>
        <begin position="158"/>
        <end position="227"/>
    </location>
</feature>
<keyword evidence="9" id="KW-0819">tRNA processing</keyword>
<protein>
    <recommendedName>
        <fullName evidence="9">Ribonuclease 3</fullName>
        <ecNumber evidence="9">3.1.26.3</ecNumber>
    </recommendedName>
    <alternativeName>
        <fullName evidence="9">Ribonuclease III</fullName>
        <shortName evidence="9">RNase III</shortName>
    </alternativeName>
</protein>
<evidence type="ECO:0000313" key="12">
    <source>
        <dbReference type="EMBL" id="HIW79393.1"/>
    </source>
</evidence>
<evidence type="ECO:0000256" key="6">
    <source>
        <dbReference type="ARBA" id="ARBA00022759"/>
    </source>
</evidence>
<dbReference type="InterPro" id="IPR000999">
    <property type="entry name" value="RNase_III_dom"/>
</dbReference>
<dbReference type="SUPFAM" id="SSF54768">
    <property type="entry name" value="dsRNA-binding domain-like"/>
    <property type="match status" value="1"/>
</dbReference>
<dbReference type="SMART" id="SM00358">
    <property type="entry name" value="DSRM"/>
    <property type="match status" value="1"/>
</dbReference>
<dbReference type="CDD" id="cd10845">
    <property type="entry name" value="DSRM_RNAse_III_family"/>
    <property type="match status" value="1"/>
</dbReference>
<dbReference type="Gene3D" id="3.30.160.20">
    <property type="match status" value="1"/>
</dbReference>
<evidence type="ECO:0000256" key="1">
    <source>
        <dbReference type="ARBA" id="ARBA00000109"/>
    </source>
</evidence>
<keyword evidence="7 9" id="KW-0378">Hydrolase</keyword>
<dbReference type="GO" id="GO:0010468">
    <property type="term" value="P:regulation of gene expression"/>
    <property type="evidence" value="ECO:0007669"/>
    <property type="project" value="TreeGrafter"/>
</dbReference>
<accession>A0A9D1U9R4</accession>
<evidence type="ECO:0000259" key="10">
    <source>
        <dbReference type="PROSITE" id="PS50137"/>
    </source>
</evidence>
<dbReference type="GO" id="GO:0006364">
    <property type="term" value="P:rRNA processing"/>
    <property type="evidence" value="ECO:0007669"/>
    <property type="project" value="UniProtKB-UniRule"/>
</dbReference>
<comment type="subcellular location">
    <subcellularLocation>
        <location evidence="9">Cytoplasm</location>
    </subcellularLocation>
</comment>
<dbReference type="Gene3D" id="1.10.1520.10">
    <property type="entry name" value="Ribonuclease III domain"/>
    <property type="match status" value="1"/>
</dbReference>
<dbReference type="GO" id="GO:0003725">
    <property type="term" value="F:double-stranded RNA binding"/>
    <property type="evidence" value="ECO:0007669"/>
    <property type="project" value="TreeGrafter"/>
</dbReference>
<dbReference type="Proteomes" id="UP000824264">
    <property type="component" value="Unassembled WGS sequence"/>
</dbReference>
<keyword evidence="3 9" id="KW-0698">rRNA processing</keyword>
<keyword evidence="9" id="KW-0479">Metal-binding</keyword>
<name>A0A9D1U9R4_9BACT</name>
<evidence type="ECO:0000256" key="8">
    <source>
        <dbReference type="ARBA" id="ARBA00022884"/>
    </source>
</evidence>
<dbReference type="CDD" id="cd00593">
    <property type="entry name" value="RIBOc"/>
    <property type="match status" value="1"/>
</dbReference>
<gene>
    <name evidence="9 12" type="primary">rnc</name>
    <name evidence="12" type="ORF">H9874_09665</name>
</gene>
<keyword evidence="9" id="KW-0460">Magnesium</keyword>
<keyword evidence="5 9" id="KW-0540">Nuclease</keyword>
<keyword evidence="8 9" id="KW-0694">RNA-binding</keyword>
<dbReference type="SUPFAM" id="SSF69065">
    <property type="entry name" value="RNase III domain-like"/>
    <property type="match status" value="1"/>
</dbReference>
<comment type="cofactor">
    <cofactor evidence="9">
        <name>Mg(2+)</name>
        <dbReference type="ChEBI" id="CHEBI:18420"/>
    </cofactor>
</comment>
<keyword evidence="4 9" id="KW-0507">mRNA processing</keyword>
<evidence type="ECO:0000256" key="3">
    <source>
        <dbReference type="ARBA" id="ARBA00022552"/>
    </source>
</evidence>
<comment type="catalytic activity">
    <reaction evidence="1 9">
        <text>Endonucleolytic cleavage to 5'-phosphomonoester.</text>
        <dbReference type="EC" id="3.1.26.3"/>
    </reaction>
</comment>
<feature type="active site" evidence="9">
    <location>
        <position position="48"/>
    </location>
</feature>
<dbReference type="PANTHER" id="PTHR11207">
    <property type="entry name" value="RIBONUCLEASE III"/>
    <property type="match status" value="1"/>
</dbReference>
<dbReference type="GO" id="GO:0005737">
    <property type="term" value="C:cytoplasm"/>
    <property type="evidence" value="ECO:0007669"/>
    <property type="project" value="UniProtKB-SubCell"/>
</dbReference>
<reference evidence="12" key="1">
    <citation type="journal article" date="2021" name="PeerJ">
        <title>Extensive microbial diversity within the chicken gut microbiome revealed by metagenomics and culture.</title>
        <authorList>
            <person name="Gilroy R."/>
            <person name="Ravi A."/>
            <person name="Getino M."/>
            <person name="Pursley I."/>
            <person name="Horton D.L."/>
            <person name="Alikhan N.F."/>
            <person name="Baker D."/>
            <person name="Gharbi K."/>
            <person name="Hall N."/>
            <person name="Watson M."/>
            <person name="Adriaenssens E.M."/>
            <person name="Foster-Nyarko E."/>
            <person name="Jarju S."/>
            <person name="Secka A."/>
            <person name="Antonio M."/>
            <person name="Oren A."/>
            <person name="Chaudhuri R.R."/>
            <person name="La Ragione R."/>
            <person name="Hildebrand F."/>
            <person name="Pallen M.J."/>
        </authorList>
    </citation>
    <scope>NUCLEOTIDE SEQUENCE</scope>
    <source>
        <strain evidence="12">ChiSxjej5B17-1746</strain>
    </source>
</reference>
<dbReference type="InterPro" id="IPR011907">
    <property type="entry name" value="RNase_III"/>
</dbReference>
<keyword evidence="9" id="KW-0699">rRNA-binding</keyword>
<evidence type="ECO:0000256" key="9">
    <source>
        <dbReference type="HAMAP-Rule" id="MF_00104"/>
    </source>
</evidence>
<dbReference type="GO" id="GO:0006397">
    <property type="term" value="P:mRNA processing"/>
    <property type="evidence" value="ECO:0007669"/>
    <property type="project" value="UniProtKB-UniRule"/>
</dbReference>
<dbReference type="GO" id="GO:0008033">
    <property type="term" value="P:tRNA processing"/>
    <property type="evidence" value="ECO:0007669"/>
    <property type="project" value="UniProtKB-KW"/>
</dbReference>
<dbReference type="SMART" id="SM00535">
    <property type="entry name" value="RIBOc"/>
    <property type="match status" value="1"/>
</dbReference>
<dbReference type="PROSITE" id="PS00517">
    <property type="entry name" value="RNASE_3_1"/>
    <property type="match status" value="1"/>
</dbReference>
<dbReference type="GO" id="GO:0046872">
    <property type="term" value="F:metal ion binding"/>
    <property type="evidence" value="ECO:0007669"/>
    <property type="project" value="UniProtKB-KW"/>
</dbReference>
<keyword evidence="9" id="KW-0963">Cytoplasm</keyword>
<feature type="binding site" evidence="9">
    <location>
        <position position="117"/>
    </location>
    <ligand>
        <name>Mg(2+)</name>
        <dbReference type="ChEBI" id="CHEBI:18420"/>
    </ligand>
</feature>
<dbReference type="EMBL" id="DXGI01000362">
    <property type="protein sequence ID" value="HIW79393.1"/>
    <property type="molecule type" value="Genomic_DNA"/>
</dbReference>
<dbReference type="Pfam" id="PF14622">
    <property type="entry name" value="Ribonucleas_3_3"/>
    <property type="match status" value="1"/>
</dbReference>
<evidence type="ECO:0000259" key="11">
    <source>
        <dbReference type="PROSITE" id="PS50142"/>
    </source>
</evidence>
<dbReference type="NCBIfam" id="TIGR02191">
    <property type="entry name" value="RNaseIII"/>
    <property type="match status" value="1"/>
</dbReference>
<dbReference type="EC" id="3.1.26.3" evidence="9"/>
<dbReference type="InterPro" id="IPR014720">
    <property type="entry name" value="dsRBD_dom"/>
</dbReference>
<proteinExistence type="inferred from homology"/>
<feature type="binding site" evidence="9">
    <location>
        <position position="44"/>
    </location>
    <ligand>
        <name>Mg(2+)</name>
        <dbReference type="ChEBI" id="CHEBI:18420"/>
    </ligand>
</feature>
<dbReference type="HAMAP" id="MF_00104">
    <property type="entry name" value="RNase_III"/>
    <property type="match status" value="1"/>
</dbReference>
<dbReference type="AlphaFoldDB" id="A0A9D1U9R4"/>
<comment type="function">
    <text evidence="9">Digests double-stranded RNA. Involved in the processing of primary rRNA transcript to yield the immediate precursors to the large and small rRNAs (23S and 16S). Processes some mRNAs, and tRNAs when they are encoded in the rRNA operon. Processes pre-crRNA and tracrRNA of type II CRISPR loci if present in the organism.</text>
</comment>
<evidence type="ECO:0000256" key="4">
    <source>
        <dbReference type="ARBA" id="ARBA00022664"/>
    </source>
</evidence>
<evidence type="ECO:0000313" key="13">
    <source>
        <dbReference type="Proteomes" id="UP000824264"/>
    </source>
</evidence>